<evidence type="ECO:0000256" key="3">
    <source>
        <dbReference type="ARBA" id="ARBA00022989"/>
    </source>
</evidence>
<feature type="transmembrane region" description="Helical" evidence="5">
    <location>
        <begin position="55"/>
        <end position="76"/>
    </location>
</feature>
<feature type="transmembrane region" description="Helical" evidence="5">
    <location>
        <begin position="129"/>
        <end position="151"/>
    </location>
</feature>
<evidence type="ECO:0000256" key="5">
    <source>
        <dbReference type="SAM" id="Phobius"/>
    </source>
</evidence>
<sequence length="246" mass="27956">MAGTVYGLLFLAHTFQAFLFKTRYMIAAMAGTFLESVAYWVRIPSINDPFNIPKYATQYCLIIVSPVLIAATQYIMLEKIIFFSYPQTSPVKHLSVYFILCDIVTFLVQIFGSTILVSDDSKRDLGQAILKAGLWLQVASFAAYLAMAMIFYFRAQKLEQAKPSLNPWRKIFYTLMISGSLVFIRSLFRIVQFSYGFRGPIATNETYLYCFDFGLLVLAMLSFNIVHPGSVLKAKFEKDAEIPLQP</sequence>
<evidence type="ECO:0000256" key="2">
    <source>
        <dbReference type="ARBA" id="ARBA00022692"/>
    </source>
</evidence>
<dbReference type="EMBL" id="JADGJH010002356">
    <property type="protein sequence ID" value="KAJ3099294.1"/>
    <property type="molecule type" value="Genomic_DNA"/>
</dbReference>
<evidence type="ECO:0008006" key="8">
    <source>
        <dbReference type="Google" id="ProtNLM"/>
    </source>
</evidence>
<dbReference type="PANTHER" id="PTHR31465:SF1">
    <property type="entry name" value="PROTEIN RTA1-RELATED"/>
    <property type="match status" value="1"/>
</dbReference>
<comment type="caution">
    <text evidence="6">The sequence shown here is derived from an EMBL/GenBank/DDBJ whole genome shotgun (WGS) entry which is preliminary data.</text>
</comment>
<evidence type="ECO:0000256" key="1">
    <source>
        <dbReference type="ARBA" id="ARBA00004141"/>
    </source>
</evidence>
<organism evidence="6 7">
    <name type="scientific">Physocladia obscura</name>
    <dbReference type="NCBI Taxonomy" id="109957"/>
    <lineage>
        <taxon>Eukaryota</taxon>
        <taxon>Fungi</taxon>
        <taxon>Fungi incertae sedis</taxon>
        <taxon>Chytridiomycota</taxon>
        <taxon>Chytridiomycota incertae sedis</taxon>
        <taxon>Chytridiomycetes</taxon>
        <taxon>Chytridiales</taxon>
        <taxon>Chytriomycetaceae</taxon>
        <taxon>Physocladia</taxon>
    </lineage>
</organism>
<feature type="transmembrane region" description="Helical" evidence="5">
    <location>
        <begin position="208"/>
        <end position="226"/>
    </location>
</feature>
<keyword evidence="4 5" id="KW-0472">Membrane</keyword>
<feature type="transmembrane region" description="Helical" evidence="5">
    <location>
        <begin position="24"/>
        <end position="43"/>
    </location>
</feature>
<name>A0AAD5SSG1_9FUNG</name>
<dbReference type="InterPro" id="IPR007568">
    <property type="entry name" value="RTA1"/>
</dbReference>
<dbReference type="PANTHER" id="PTHR31465">
    <property type="entry name" value="PROTEIN RTA1-RELATED"/>
    <property type="match status" value="1"/>
</dbReference>
<dbReference type="GO" id="GO:0016020">
    <property type="term" value="C:membrane"/>
    <property type="evidence" value="ECO:0007669"/>
    <property type="project" value="UniProtKB-SubCell"/>
</dbReference>
<keyword evidence="3 5" id="KW-1133">Transmembrane helix</keyword>
<dbReference type="Proteomes" id="UP001211907">
    <property type="component" value="Unassembled WGS sequence"/>
</dbReference>
<feature type="transmembrane region" description="Helical" evidence="5">
    <location>
        <begin position="96"/>
        <end position="117"/>
    </location>
</feature>
<keyword evidence="7" id="KW-1185">Reference proteome</keyword>
<comment type="subcellular location">
    <subcellularLocation>
        <location evidence="1">Membrane</location>
        <topology evidence="1">Multi-pass membrane protein</topology>
    </subcellularLocation>
</comment>
<keyword evidence="2 5" id="KW-0812">Transmembrane</keyword>
<dbReference type="Pfam" id="PF04479">
    <property type="entry name" value="RTA1"/>
    <property type="match status" value="1"/>
</dbReference>
<accession>A0AAD5SSG1</accession>
<feature type="transmembrane region" description="Helical" evidence="5">
    <location>
        <begin position="171"/>
        <end position="188"/>
    </location>
</feature>
<evidence type="ECO:0000313" key="6">
    <source>
        <dbReference type="EMBL" id="KAJ3099294.1"/>
    </source>
</evidence>
<evidence type="ECO:0000256" key="4">
    <source>
        <dbReference type="ARBA" id="ARBA00023136"/>
    </source>
</evidence>
<evidence type="ECO:0000313" key="7">
    <source>
        <dbReference type="Proteomes" id="UP001211907"/>
    </source>
</evidence>
<reference evidence="6" key="1">
    <citation type="submission" date="2020-05" db="EMBL/GenBank/DDBJ databases">
        <title>Phylogenomic resolution of chytrid fungi.</title>
        <authorList>
            <person name="Stajich J.E."/>
            <person name="Amses K."/>
            <person name="Simmons R."/>
            <person name="Seto K."/>
            <person name="Myers J."/>
            <person name="Bonds A."/>
            <person name="Quandt C.A."/>
            <person name="Barry K."/>
            <person name="Liu P."/>
            <person name="Grigoriev I."/>
            <person name="Longcore J.E."/>
            <person name="James T.Y."/>
        </authorList>
    </citation>
    <scope>NUCLEOTIDE SEQUENCE</scope>
    <source>
        <strain evidence="6">JEL0513</strain>
    </source>
</reference>
<dbReference type="AlphaFoldDB" id="A0AAD5SSG1"/>
<proteinExistence type="predicted"/>
<protein>
    <recommendedName>
        <fullName evidence="8">RTA1 like protein</fullName>
    </recommendedName>
</protein>
<gene>
    <name evidence="6" type="ORF">HK100_004916</name>
</gene>